<reference evidence="3" key="1">
    <citation type="submission" date="2018-03" db="EMBL/GenBank/DDBJ databases">
        <authorList>
            <person name="Blom J."/>
        </authorList>
    </citation>
    <scope>NUCLEOTIDE SEQUENCE [LARGE SCALE GENOMIC DNA]</scope>
    <source>
        <strain evidence="3">KPC-SM-21</strain>
    </source>
</reference>
<protein>
    <submittedName>
        <fullName evidence="2">SnoaL-like domain protein</fullName>
    </submittedName>
</protein>
<evidence type="ECO:0000313" key="2">
    <source>
        <dbReference type="EMBL" id="SPL71327.1"/>
    </source>
</evidence>
<accession>A0A2U3N0W8</accession>
<name>A0A2U3N0W8_9GAMM</name>
<dbReference type="InterPro" id="IPR037401">
    <property type="entry name" value="SnoaL-like"/>
</dbReference>
<dbReference type="InterPro" id="IPR032710">
    <property type="entry name" value="NTF2-like_dom_sf"/>
</dbReference>
<organism evidence="2 3">
    <name type="scientific">Acinetobacter stercoris</name>
    <dbReference type="NCBI Taxonomy" id="2126983"/>
    <lineage>
        <taxon>Bacteria</taxon>
        <taxon>Pseudomonadati</taxon>
        <taxon>Pseudomonadota</taxon>
        <taxon>Gammaproteobacteria</taxon>
        <taxon>Moraxellales</taxon>
        <taxon>Moraxellaceae</taxon>
        <taxon>Acinetobacter</taxon>
    </lineage>
</organism>
<dbReference type="Pfam" id="PF12680">
    <property type="entry name" value="SnoaL_2"/>
    <property type="match status" value="1"/>
</dbReference>
<dbReference type="Gene3D" id="3.10.450.50">
    <property type="match status" value="1"/>
</dbReference>
<evidence type="ECO:0000313" key="3">
    <source>
        <dbReference type="Proteomes" id="UP000245974"/>
    </source>
</evidence>
<dbReference type="EMBL" id="OOGT01000126">
    <property type="protein sequence ID" value="SPL71327.1"/>
    <property type="molecule type" value="Genomic_DNA"/>
</dbReference>
<dbReference type="SUPFAM" id="SSF54427">
    <property type="entry name" value="NTF2-like"/>
    <property type="match status" value="1"/>
</dbReference>
<evidence type="ECO:0000259" key="1">
    <source>
        <dbReference type="Pfam" id="PF12680"/>
    </source>
</evidence>
<dbReference type="Proteomes" id="UP000245974">
    <property type="component" value="Unassembled WGS sequence"/>
</dbReference>
<dbReference type="RefSeq" id="WP_121974752.1">
    <property type="nucleotide sequence ID" value="NZ_OOGT01000126.1"/>
</dbReference>
<feature type="domain" description="SnoaL-like" evidence="1">
    <location>
        <begin position="14"/>
        <end position="117"/>
    </location>
</feature>
<keyword evidence="3" id="KW-1185">Reference proteome</keyword>
<proteinExistence type="predicted"/>
<dbReference type="InParanoid" id="A0A2U3N0W8"/>
<dbReference type="OrthoDB" id="7061942at2"/>
<gene>
    <name evidence="2" type="ORF">KPC_2505</name>
</gene>
<dbReference type="AlphaFoldDB" id="A0A2U3N0W8"/>
<sequence length="133" mass="15331">MQDIERNKLNTKIFFDGFVSQDYKALENLLAPDVVHIIPGNSPAVSELKGSEYLQAVKANFGENVTHAELEILNMTAEENRVASEVFGTFIFKDGVTYSNYYHFLYHFNSEGKIIRMVEYMDTHYYLKTFGQI</sequence>